<dbReference type="AlphaFoldDB" id="A0A1X6WUI5"/>
<dbReference type="PANTHER" id="PTHR42733:SF12">
    <property type="entry name" value="PROTEINASE"/>
    <property type="match status" value="1"/>
</dbReference>
<dbReference type="Pfam" id="PF01965">
    <property type="entry name" value="DJ-1_PfpI"/>
    <property type="match status" value="1"/>
</dbReference>
<dbReference type="InterPro" id="IPR002818">
    <property type="entry name" value="DJ-1/PfpI"/>
</dbReference>
<evidence type="ECO:0000313" key="4">
    <source>
        <dbReference type="Proteomes" id="UP000195981"/>
    </source>
</evidence>
<dbReference type="EMBL" id="FWFG01000022">
    <property type="protein sequence ID" value="SLM88760.1"/>
    <property type="molecule type" value="Genomic_DNA"/>
</dbReference>
<evidence type="ECO:0000313" key="3">
    <source>
        <dbReference type="EMBL" id="SLM88760.1"/>
    </source>
</evidence>
<keyword evidence="4" id="KW-1185">Reference proteome</keyword>
<organism evidence="3 4">
    <name type="scientific">Brachybacterium nesterenkovii</name>
    <dbReference type="NCBI Taxonomy" id="47847"/>
    <lineage>
        <taxon>Bacteria</taxon>
        <taxon>Bacillati</taxon>
        <taxon>Actinomycetota</taxon>
        <taxon>Actinomycetes</taxon>
        <taxon>Micrococcales</taxon>
        <taxon>Dermabacteraceae</taxon>
        <taxon>Brachybacterium</taxon>
    </lineage>
</organism>
<dbReference type="Proteomes" id="UP000195981">
    <property type="component" value="Unassembled WGS sequence"/>
</dbReference>
<sequence>MADTKKILILSTDFGVESAEIVQPATKLRELGHDVVVATPSGEDVQTFVDDRDRGEVFAVDAALADAQGPFDVIVLPGGTLNADAARLDEGIRSIVADQAEAGRAVAAICHAPWILVDAGVAEGKTLTGYDSVRIDLANAGASVVDEEVKVCTAGGWTLITSRTPADLDAFISAIDAL</sequence>
<dbReference type="SUPFAM" id="SSF52317">
    <property type="entry name" value="Class I glutamine amidotransferase-like"/>
    <property type="match status" value="1"/>
</dbReference>
<accession>A0A1X6WUI5</accession>
<name>A0A1X6WUI5_9MICO</name>
<comment type="similarity">
    <text evidence="1">Belongs to the peptidase C56 family.</text>
</comment>
<dbReference type="OrthoDB" id="9792284at2"/>
<protein>
    <submittedName>
        <fullName evidence="3">ThiJ/PfpI family protein</fullName>
    </submittedName>
</protein>
<proteinExistence type="inferred from homology"/>
<reference evidence="3 4" key="1">
    <citation type="submission" date="2017-02" db="EMBL/GenBank/DDBJ databases">
        <authorList>
            <person name="Peterson S.W."/>
        </authorList>
    </citation>
    <scope>NUCLEOTIDE SEQUENCE [LARGE SCALE GENOMIC DNA]</scope>
    <source>
        <strain evidence="3 4">CIP104813</strain>
    </source>
</reference>
<evidence type="ECO:0000256" key="1">
    <source>
        <dbReference type="ARBA" id="ARBA00008542"/>
    </source>
</evidence>
<dbReference type="PANTHER" id="PTHR42733">
    <property type="entry name" value="DJ-1 PROTEIN"/>
    <property type="match status" value="1"/>
</dbReference>
<dbReference type="Gene3D" id="3.40.50.880">
    <property type="match status" value="1"/>
</dbReference>
<dbReference type="InterPro" id="IPR029062">
    <property type="entry name" value="Class_I_gatase-like"/>
</dbReference>
<dbReference type="RefSeq" id="WP_087102298.1">
    <property type="nucleotide sequence ID" value="NZ_FWFG01000022.1"/>
</dbReference>
<evidence type="ECO:0000259" key="2">
    <source>
        <dbReference type="Pfam" id="PF01965"/>
    </source>
</evidence>
<dbReference type="PROSITE" id="PS51276">
    <property type="entry name" value="PEPTIDASE_C56_PFPI"/>
    <property type="match status" value="1"/>
</dbReference>
<gene>
    <name evidence="3" type="ORF">FM110_02395</name>
</gene>
<dbReference type="InterPro" id="IPR006286">
    <property type="entry name" value="C56_PfpI-like"/>
</dbReference>
<feature type="domain" description="DJ-1/PfpI" evidence="2">
    <location>
        <begin position="5"/>
        <end position="175"/>
    </location>
</feature>